<feature type="domain" description="Late embryogenesis abundant protein LEA-2 subgroup" evidence="6">
    <location>
        <begin position="121"/>
        <end position="204"/>
    </location>
</feature>
<evidence type="ECO:0000256" key="3">
    <source>
        <dbReference type="ARBA" id="ARBA00022989"/>
    </source>
</evidence>
<proteinExistence type="predicted"/>
<comment type="caution">
    <text evidence="7">The sequence shown here is derived from an EMBL/GenBank/DDBJ whole genome shotgun (WGS) entry which is preliminary data.</text>
</comment>
<dbReference type="GO" id="GO:0098542">
    <property type="term" value="P:defense response to other organism"/>
    <property type="evidence" value="ECO:0007669"/>
    <property type="project" value="InterPro"/>
</dbReference>
<sequence>MVLVEGEEGIKKKVSATTGEATTPATPLIRIFDILPRLGWPTLFMHNNYQYYGPQYQRRNAFIRYFLVALISFFIITGSIIFIVWLVLRPRIPEFTVQSVKVTNFSVVDSQHVSGIWQVRLLVANPNKKMKISYATMDSTLFYKSEFITATRIPPFDQGTRNQTAVDTSFSVQDAYVAVSALNTLNSERAKGTVPFRIRVLAWVRFRSGWWRARSRLLKVWCEDLTVGLSSSNNRTADLVGGERDCKVRI</sequence>
<evidence type="ECO:0000313" key="8">
    <source>
        <dbReference type="Proteomes" id="UP000233551"/>
    </source>
</evidence>
<dbReference type="InterPro" id="IPR004864">
    <property type="entry name" value="LEA_2"/>
</dbReference>
<evidence type="ECO:0000256" key="5">
    <source>
        <dbReference type="SAM" id="Phobius"/>
    </source>
</evidence>
<evidence type="ECO:0000259" key="6">
    <source>
        <dbReference type="Pfam" id="PF03168"/>
    </source>
</evidence>
<gene>
    <name evidence="7" type="ORF">CRG98_006311</name>
</gene>
<protein>
    <recommendedName>
        <fullName evidence="6">Late embryogenesis abundant protein LEA-2 subgroup domain-containing protein</fullName>
    </recommendedName>
</protein>
<accession>A0A2I0KYE0</accession>
<dbReference type="EMBL" id="PGOL01000277">
    <property type="protein sequence ID" value="PKI73373.1"/>
    <property type="molecule type" value="Genomic_DNA"/>
</dbReference>
<comment type="subcellular location">
    <subcellularLocation>
        <location evidence="1">Membrane</location>
        <topology evidence="1">Single-pass membrane protein</topology>
    </subcellularLocation>
</comment>
<dbReference type="GO" id="GO:0005886">
    <property type="term" value="C:plasma membrane"/>
    <property type="evidence" value="ECO:0007669"/>
    <property type="project" value="TreeGrafter"/>
</dbReference>
<reference evidence="7 8" key="1">
    <citation type="submission" date="2017-11" db="EMBL/GenBank/DDBJ databases">
        <title>De-novo sequencing of pomegranate (Punica granatum L.) genome.</title>
        <authorList>
            <person name="Akparov Z."/>
            <person name="Amiraslanov A."/>
            <person name="Hajiyeva S."/>
            <person name="Abbasov M."/>
            <person name="Kaur K."/>
            <person name="Hamwieh A."/>
            <person name="Solovyev V."/>
            <person name="Salamov A."/>
            <person name="Braich B."/>
            <person name="Kosarev P."/>
            <person name="Mahmoud A."/>
            <person name="Hajiyev E."/>
            <person name="Babayeva S."/>
            <person name="Izzatullayeva V."/>
            <person name="Mammadov A."/>
            <person name="Mammadov A."/>
            <person name="Sharifova S."/>
            <person name="Ojaghi J."/>
            <person name="Eynullazada K."/>
            <person name="Bayramov B."/>
            <person name="Abdulazimova A."/>
            <person name="Shahmuradov I."/>
        </authorList>
    </citation>
    <scope>NUCLEOTIDE SEQUENCE [LARGE SCALE GENOMIC DNA]</scope>
    <source>
        <strain evidence="8">cv. AG2017</strain>
        <tissue evidence="7">Leaf</tissue>
    </source>
</reference>
<feature type="transmembrane region" description="Helical" evidence="5">
    <location>
        <begin position="65"/>
        <end position="88"/>
    </location>
</feature>
<keyword evidence="4 5" id="KW-0472">Membrane</keyword>
<dbReference type="PANTHER" id="PTHR31415">
    <property type="entry name" value="OS05G0367900 PROTEIN"/>
    <property type="match status" value="1"/>
</dbReference>
<evidence type="ECO:0000256" key="4">
    <source>
        <dbReference type="ARBA" id="ARBA00023136"/>
    </source>
</evidence>
<dbReference type="InterPro" id="IPR044839">
    <property type="entry name" value="NDR1-like"/>
</dbReference>
<evidence type="ECO:0000256" key="1">
    <source>
        <dbReference type="ARBA" id="ARBA00004167"/>
    </source>
</evidence>
<organism evidence="7 8">
    <name type="scientific">Punica granatum</name>
    <name type="common">Pomegranate</name>
    <dbReference type="NCBI Taxonomy" id="22663"/>
    <lineage>
        <taxon>Eukaryota</taxon>
        <taxon>Viridiplantae</taxon>
        <taxon>Streptophyta</taxon>
        <taxon>Embryophyta</taxon>
        <taxon>Tracheophyta</taxon>
        <taxon>Spermatophyta</taxon>
        <taxon>Magnoliopsida</taxon>
        <taxon>eudicotyledons</taxon>
        <taxon>Gunneridae</taxon>
        <taxon>Pentapetalae</taxon>
        <taxon>rosids</taxon>
        <taxon>malvids</taxon>
        <taxon>Myrtales</taxon>
        <taxon>Lythraceae</taxon>
        <taxon>Punica</taxon>
    </lineage>
</organism>
<evidence type="ECO:0000256" key="2">
    <source>
        <dbReference type="ARBA" id="ARBA00022692"/>
    </source>
</evidence>
<dbReference type="AlphaFoldDB" id="A0A2I0KYE0"/>
<dbReference type="STRING" id="22663.A0A2I0KYE0"/>
<keyword evidence="3 5" id="KW-1133">Transmembrane helix</keyword>
<keyword evidence="2 5" id="KW-0812">Transmembrane</keyword>
<keyword evidence="8" id="KW-1185">Reference proteome</keyword>
<dbReference type="PANTHER" id="PTHR31415:SF130">
    <property type="entry name" value="NDR1_HIN1-LIKE PROTEIN 6"/>
    <property type="match status" value="1"/>
</dbReference>
<dbReference type="Pfam" id="PF03168">
    <property type="entry name" value="LEA_2"/>
    <property type="match status" value="1"/>
</dbReference>
<dbReference type="Proteomes" id="UP000233551">
    <property type="component" value="Unassembled WGS sequence"/>
</dbReference>
<evidence type="ECO:0000313" key="7">
    <source>
        <dbReference type="EMBL" id="PKI73373.1"/>
    </source>
</evidence>
<dbReference type="GO" id="GO:0009506">
    <property type="term" value="C:plasmodesma"/>
    <property type="evidence" value="ECO:0007669"/>
    <property type="project" value="TreeGrafter"/>
</dbReference>
<name>A0A2I0KYE0_PUNGR</name>